<evidence type="ECO:0000256" key="1">
    <source>
        <dbReference type="ARBA" id="ARBA00022490"/>
    </source>
</evidence>
<name>E6YJM6_BARC7</name>
<comment type="caution">
    <text evidence="6">Lacks conserved residue(s) required for the propagation of feature annotation.</text>
</comment>
<sequence>MVISIEKKYQYTLEIIPSVSRETMKLLIQFESLVIQWNKHVNLISAATIPVLWTRHILDSAQIYPLKSQSLHWCDLGSGGGFPAIVIAIFLKEKKGGHIDLVESNGKKVAFLRNVIAQLNLPATVHHCRVEDVYKKIKAPDILTARGLASLDTLLQLMSPWLTQKTIALIQKGRDYVKEIKNSTANWHFDLLKHESKIDENSVILEISHVRSCEKGKAK</sequence>
<evidence type="ECO:0000256" key="4">
    <source>
        <dbReference type="ARBA" id="ARBA00022679"/>
    </source>
</evidence>
<dbReference type="SUPFAM" id="SSF53335">
    <property type="entry name" value="S-adenosyl-L-methionine-dependent methyltransferases"/>
    <property type="match status" value="1"/>
</dbReference>
<proteinExistence type="inferred from homology"/>
<feature type="binding site" evidence="6">
    <location>
        <position position="82"/>
    </location>
    <ligand>
        <name>S-adenosyl-L-methionine</name>
        <dbReference type="ChEBI" id="CHEBI:59789"/>
    </ligand>
</feature>
<keyword evidence="4 6" id="KW-0808">Transferase</keyword>
<evidence type="ECO:0000313" key="7">
    <source>
        <dbReference type="EMBL" id="CBI77064.1"/>
    </source>
</evidence>
<dbReference type="KEGG" id="bcd:BARCL_1392"/>
<dbReference type="HOGENOM" id="CLU_065341_1_1_5"/>
<comment type="function">
    <text evidence="6">Specifically methylates the N7 position of guanine in position 527 of 16S rRNA.</text>
</comment>
<dbReference type="InterPro" id="IPR029063">
    <property type="entry name" value="SAM-dependent_MTases_sf"/>
</dbReference>
<reference evidence="8" key="1">
    <citation type="submission" date="2009-11" db="EMBL/GenBank/DDBJ databases">
        <title>Genome sequencing of Bartonella species and comparative genomics.</title>
        <authorList>
            <person name="Engel P."/>
            <person name="Salzburger W."/>
            <person name="Marius L."/>
            <person name="Chao-Chin C."/>
            <person name="Soichi M."/>
            <person name="Christa L."/>
            <person name="Alexandra C."/>
            <person name="Aurelie L."/>
            <person name="Claudine M."/>
            <person name="Stephan S.C."/>
            <person name="Christoph D."/>
        </authorList>
    </citation>
    <scope>NUCLEOTIDE SEQUENCE [LARGE SCALE GENOMIC DNA]</scope>
    <source>
        <strain evidence="8">CIP 104772 / 73</strain>
    </source>
</reference>
<dbReference type="PANTHER" id="PTHR31760:SF0">
    <property type="entry name" value="S-ADENOSYL-L-METHIONINE-DEPENDENT METHYLTRANSFERASES SUPERFAMILY PROTEIN"/>
    <property type="match status" value="1"/>
</dbReference>
<dbReference type="EC" id="2.1.1.170" evidence="6"/>
<comment type="catalytic activity">
    <reaction evidence="6">
        <text>guanosine(527) in 16S rRNA + S-adenosyl-L-methionine = N(7)-methylguanosine(527) in 16S rRNA + S-adenosyl-L-homocysteine</text>
        <dbReference type="Rhea" id="RHEA:42732"/>
        <dbReference type="Rhea" id="RHEA-COMP:10209"/>
        <dbReference type="Rhea" id="RHEA-COMP:10210"/>
        <dbReference type="ChEBI" id="CHEBI:57856"/>
        <dbReference type="ChEBI" id="CHEBI:59789"/>
        <dbReference type="ChEBI" id="CHEBI:74269"/>
        <dbReference type="ChEBI" id="CHEBI:74480"/>
        <dbReference type="EC" id="2.1.1.170"/>
    </reaction>
</comment>
<evidence type="ECO:0000313" key="8">
    <source>
        <dbReference type="Proteomes" id="UP000009101"/>
    </source>
</evidence>
<keyword evidence="2 6" id="KW-0698">rRNA processing</keyword>
<feature type="binding site" evidence="6">
    <location>
        <begin position="130"/>
        <end position="131"/>
    </location>
    <ligand>
        <name>S-adenosyl-L-methionine</name>
        <dbReference type="ChEBI" id="CHEBI:59789"/>
    </ligand>
</feature>
<dbReference type="HAMAP" id="MF_00074">
    <property type="entry name" value="16SrRNA_methyltr_G"/>
    <property type="match status" value="1"/>
</dbReference>
<organism evidence="7 8">
    <name type="scientific">Bartonella clarridgeiae (strain CCUG 45776 / CIP 104772 / 73)</name>
    <dbReference type="NCBI Taxonomy" id="696125"/>
    <lineage>
        <taxon>Bacteria</taxon>
        <taxon>Pseudomonadati</taxon>
        <taxon>Pseudomonadota</taxon>
        <taxon>Alphaproteobacteria</taxon>
        <taxon>Hyphomicrobiales</taxon>
        <taxon>Bartonellaceae</taxon>
        <taxon>Bartonella</taxon>
    </lineage>
</organism>
<dbReference type="AlphaFoldDB" id="E6YJM6"/>
<dbReference type="EMBL" id="FN645454">
    <property type="protein sequence ID" value="CBI77064.1"/>
    <property type="molecule type" value="Genomic_DNA"/>
</dbReference>
<comment type="similarity">
    <text evidence="6">Belongs to the methyltransferase superfamily. RNA methyltransferase RsmG family.</text>
</comment>
<protein>
    <recommendedName>
        <fullName evidence="6">Ribosomal RNA small subunit methyltransferase G</fullName>
        <ecNumber evidence="6">2.1.1.170</ecNumber>
    </recommendedName>
    <alternativeName>
        <fullName evidence="6">16S rRNA 7-methylguanosine methyltransferase</fullName>
        <shortName evidence="6">16S rRNA m7G methyltransferase</shortName>
    </alternativeName>
</protein>
<dbReference type="Gene3D" id="3.40.50.150">
    <property type="entry name" value="Vaccinia Virus protein VP39"/>
    <property type="match status" value="1"/>
</dbReference>
<evidence type="ECO:0000256" key="6">
    <source>
        <dbReference type="HAMAP-Rule" id="MF_00074"/>
    </source>
</evidence>
<gene>
    <name evidence="7" type="primary">gidB</name>
    <name evidence="6" type="synonym">rsmG</name>
    <name evidence="7" type="ordered locus">BARCL_1392</name>
</gene>
<evidence type="ECO:0000256" key="3">
    <source>
        <dbReference type="ARBA" id="ARBA00022603"/>
    </source>
</evidence>
<keyword evidence="5 6" id="KW-0949">S-adenosyl-L-methionine</keyword>
<accession>E6YJM6</accession>
<dbReference type="eggNOG" id="COG0357">
    <property type="taxonomic scope" value="Bacteria"/>
</dbReference>
<feature type="binding site" evidence="6">
    <location>
        <position position="146"/>
    </location>
    <ligand>
        <name>S-adenosyl-L-methionine</name>
        <dbReference type="ChEBI" id="CHEBI:59789"/>
    </ligand>
</feature>
<keyword evidence="1 6" id="KW-0963">Cytoplasm</keyword>
<dbReference type="InterPro" id="IPR003682">
    <property type="entry name" value="rRNA_ssu_MeTfrase_G"/>
</dbReference>
<dbReference type="GO" id="GO:0070043">
    <property type="term" value="F:rRNA (guanine-N7-)-methyltransferase activity"/>
    <property type="evidence" value="ECO:0007669"/>
    <property type="project" value="UniProtKB-UniRule"/>
</dbReference>
<dbReference type="PANTHER" id="PTHR31760">
    <property type="entry name" value="S-ADENOSYL-L-METHIONINE-DEPENDENT METHYLTRANSFERASES SUPERFAMILY PROTEIN"/>
    <property type="match status" value="1"/>
</dbReference>
<comment type="subcellular location">
    <subcellularLocation>
        <location evidence="6">Cytoplasm</location>
    </subcellularLocation>
</comment>
<dbReference type="STRING" id="696125.BARCL_1392"/>
<evidence type="ECO:0000256" key="5">
    <source>
        <dbReference type="ARBA" id="ARBA00022691"/>
    </source>
</evidence>
<reference evidence="7 8" key="2">
    <citation type="journal article" date="2011" name="PLoS Genet.">
        <title>Parallel evolution of a type IV secretion system in radiating lineages of the host-restricted bacterial pathogen Bartonella.</title>
        <authorList>
            <person name="Engel P."/>
            <person name="Salzburger W."/>
            <person name="Liesch M."/>
            <person name="Chang C.C."/>
            <person name="Maruyama S."/>
            <person name="Lanz C."/>
            <person name="Calteau A."/>
            <person name="Lajus A."/>
            <person name="Medigue C."/>
            <person name="Schuster S.C."/>
            <person name="Dehio C."/>
        </authorList>
    </citation>
    <scope>NUCLEOTIDE SEQUENCE [LARGE SCALE GENOMIC DNA]</scope>
    <source>
        <strain evidence="8">CIP 104772 / 73</strain>
    </source>
</reference>
<evidence type="ECO:0000256" key="2">
    <source>
        <dbReference type="ARBA" id="ARBA00022552"/>
    </source>
</evidence>
<dbReference type="GO" id="GO:0005829">
    <property type="term" value="C:cytosol"/>
    <property type="evidence" value="ECO:0007669"/>
    <property type="project" value="TreeGrafter"/>
</dbReference>
<dbReference type="Pfam" id="PF02527">
    <property type="entry name" value="GidB"/>
    <property type="match status" value="1"/>
</dbReference>
<feature type="binding site" evidence="6">
    <location>
        <position position="77"/>
    </location>
    <ligand>
        <name>S-adenosyl-L-methionine</name>
        <dbReference type="ChEBI" id="CHEBI:59789"/>
    </ligand>
</feature>
<dbReference type="Proteomes" id="UP000009101">
    <property type="component" value="Chromosome"/>
</dbReference>
<keyword evidence="3 6" id="KW-0489">Methyltransferase</keyword>
<dbReference type="OrthoDB" id="9808773at2"/>
<dbReference type="RefSeq" id="WP_013545666.1">
    <property type="nucleotide sequence ID" value="NC_014932.1"/>
</dbReference>
<keyword evidence="8" id="KW-1185">Reference proteome</keyword>
<dbReference type="NCBIfam" id="TIGR00138">
    <property type="entry name" value="rsmG_gidB"/>
    <property type="match status" value="1"/>
</dbReference>